<dbReference type="Gene3D" id="2.30.42.10">
    <property type="match status" value="1"/>
</dbReference>
<evidence type="ECO:0000259" key="6">
    <source>
        <dbReference type="PROSITE" id="PS50106"/>
    </source>
</evidence>
<feature type="region of interest" description="Disordered" evidence="4">
    <location>
        <begin position="73"/>
        <end position="136"/>
    </location>
</feature>
<organism evidence="7 8">
    <name type="scientific">Solibaculum intestinale</name>
    <dbReference type="NCBI Taxonomy" id="3133165"/>
    <lineage>
        <taxon>Bacteria</taxon>
        <taxon>Bacillati</taxon>
        <taxon>Bacillota</taxon>
        <taxon>Clostridia</taxon>
        <taxon>Eubacteriales</taxon>
        <taxon>Oscillospiraceae</taxon>
        <taxon>Solibaculum</taxon>
    </lineage>
</organism>
<dbReference type="PANTHER" id="PTHR43343">
    <property type="entry name" value="PEPTIDASE S12"/>
    <property type="match status" value="1"/>
</dbReference>
<feature type="compositionally biased region" description="Pro residues" evidence="4">
    <location>
        <begin position="117"/>
        <end position="126"/>
    </location>
</feature>
<dbReference type="InterPro" id="IPR036034">
    <property type="entry name" value="PDZ_sf"/>
</dbReference>
<feature type="region of interest" description="Disordered" evidence="4">
    <location>
        <begin position="1"/>
        <end position="55"/>
    </location>
</feature>
<dbReference type="Gene3D" id="2.40.10.10">
    <property type="entry name" value="Trypsin-like serine proteases"/>
    <property type="match status" value="2"/>
</dbReference>
<accession>A0ABV1DY76</accession>
<proteinExistence type="inferred from homology"/>
<dbReference type="Pfam" id="PF13180">
    <property type="entry name" value="PDZ_2"/>
    <property type="match status" value="1"/>
</dbReference>
<evidence type="ECO:0000256" key="3">
    <source>
        <dbReference type="ARBA" id="ARBA00022801"/>
    </source>
</evidence>
<keyword evidence="3" id="KW-0378">Hydrolase</keyword>
<dbReference type="EMBL" id="JBBMFD010000004">
    <property type="protein sequence ID" value="MEQ2439998.1"/>
    <property type="molecule type" value="Genomic_DNA"/>
</dbReference>
<dbReference type="InterPro" id="IPR043504">
    <property type="entry name" value="Peptidase_S1_PA_chymotrypsin"/>
</dbReference>
<evidence type="ECO:0000256" key="5">
    <source>
        <dbReference type="SAM" id="Phobius"/>
    </source>
</evidence>
<evidence type="ECO:0000256" key="2">
    <source>
        <dbReference type="ARBA" id="ARBA00022670"/>
    </source>
</evidence>
<keyword evidence="5" id="KW-1133">Transmembrane helix</keyword>
<dbReference type="Pfam" id="PF13365">
    <property type="entry name" value="Trypsin_2"/>
    <property type="match status" value="1"/>
</dbReference>
<comment type="similarity">
    <text evidence="1">Belongs to the peptidase S1C family.</text>
</comment>
<evidence type="ECO:0000256" key="1">
    <source>
        <dbReference type="ARBA" id="ARBA00010541"/>
    </source>
</evidence>
<comment type="caution">
    <text evidence="7">The sequence shown here is derived from an EMBL/GenBank/DDBJ whole genome shotgun (WGS) entry which is preliminary data.</text>
</comment>
<reference evidence="7 8" key="1">
    <citation type="submission" date="2024-03" db="EMBL/GenBank/DDBJ databases">
        <title>Human intestinal bacterial collection.</title>
        <authorList>
            <person name="Pauvert C."/>
            <person name="Hitch T.C.A."/>
            <person name="Clavel T."/>
        </authorList>
    </citation>
    <scope>NUCLEOTIDE SEQUENCE [LARGE SCALE GENOMIC DNA]</scope>
    <source>
        <strain evidence="7 8">CLA-JM-H44</strain>
    </source>
</reference>
<dbReference type="InterPro" id="IPR009003">
    <property type="entry name" value="Peptidase_S1_PA"/>
</dbReference>
<dbReference type="SUPFAM" id="SSF50494">
    <property type="entry name" value="Trypsin-like serine proteases"/>
    <property type="match status" value="1"/>
</dbReference>
<keyword evidence="8" id="KW-1185">Reference proteome</keyword>
<dbReference type="PRINTS" id="PR00834">
    <property type="entry name" value="PROTEASES2C"/>
</dbReference>
<dbReference type="SMART" id="SM00228">
    <property type="entry name" value="PDZ"/>
    <property type="match status" value="1"/>
</dbReference>
<evidence type="ECO:0000313" key="8">
    <source>
        <dbReference type="Proteomes" id="UP001489509"/>
    </source>
</evidence>
<dbReference type="InterPro" id="IPR001478">
    <property type="entry name" value="PDZ"/>
</dbReference>
<feature type="compositionally biased region" description="Polar residues" evidence="4">
    <location>
        <begin position="92"/>
        <end position="105"/>
    </location>
</feature>
<gene>
    <name evidence="7" type="ORF">WMO26_04070</name>
</gene>
<dbReference type="InterPro" id="IPR051201">
    <property type="entry name" value="Chloro_Bact_Ser_Proteases"/>
</dbReference>
<feature type="compositionally biased region" description="Polar residues" evidence="4">
    <location>
        <begin position="13"/>
        <end position="22"/>
    </location>
</feature>
<keyword evidence="5" id="KW-0812">Transmembrane</keyword>
<sequence>MLDNERNNGFDFQENTYGDANQPTPPVQDPHEENAREPYQAGESQPTASGWQQPVDENNCTYHYVRPSVDETKYSGYQAPGYENPAAAVPPSSGQGQDPYSSYQYGYQPKDPMEHLPNPPVTPPQQPKQKKKKEKRSYSLASMIAVSLASALICGVISSSAVVVLGGSLQNATAPTSSQGDSSTLNTNNNKTVYVNETDEANIGTAYNKAAPSVVGIRVSTPSTGGFYYGQGSTSASEGSGVVYTTDGYIITNYHVISSAVEGNTSSNNPFGQQLPAQNTTIEVFLPDNPDEGIAATVVGYDASADLAVLKINKTGLTAIEIGDSDSIQVGEKAIAIGNPGGLDFMGSVSSGIISGLNRKIQTEQGVEMNLIQTDAAINPGNSGGALVNVNGQLIGINNSKMAGDNFEGMGFAIPVNEVVEICDRLIKNENAPTPYIGITANSSYDAETLQRMGYPAGVVVYSVSVDSPAADAGIQRNDIITKFNGVEISSYQMLNSEKNKCAPGDTVTVTVYRNGQSIDLQVTLGSAS</sequence>
<feature type="domain" description="PDZ" evidence="6">
    <location>
        <begin position="426"/>
        <end position="516"/>
    </location>
</feature>
<dbReference type="Proteomes" id="UP001489509">
    <property type="component" value="Unassembled WGS sequence"/>
</dbReference>
<keyword evidence="5" id="KW-0472">Membrane</keyword>
<evidence type="ECO:0000313" key="7">
    <source>
        <dbReference type="EMBL" id="MEQ2439998.1"/>
    </source>
</evidence>
<keyword evidence="2" id="KW-0645">Protease</keyword>
<dbReference type="RefSeq" id="WP_349218324.1">
    <property type="nucleotide sequence ID" value="NZ_JBBMFD010000004.1"/>
</dbReference>
<dbReference type="PANTHER" id="PTHR43343:SF3">
    <property type="entry name" value="PROTEASE DO-LIKE 8, CHLOROPLASTIC"/>
    <property type="match status" value="1"/>
</dbReference>
<feature type="transmembrane region" description="Helical" evidence="5">
    <location>
        <begin position="138"/>
        <end position="165"/>
    </location>
</feature>
<dbReference type="InterPro" id="IPR001940">
    <property type="entry name" value="Peptidase_S1C"/>
</dbReference>
<evidence type="ECO:0000256" key="4">
    <source>
        <dbReference type="SAM" id="MobiDB-lite"/>
    </source>
</evidence>
<dbReference type="SUPFAM" id="SSF50156">
    <property type="entry name" value="PDZ domain-like"/>
    <property type="match status" value="1"/>
</dbReference>
<dbReference type="PROSITE" id="PS50106">
    <property type="entry name" value="PDZ"/>
    <property type="match status" value="1"/>
</dbReference>
<protein>
    <submittedName>
        <fullName evidence="7">Trypsin-like peptidase domain-containing protein</fullName>
    </submittedName>
</protein>
<feature type="compositionally biased region" description="Polar residues" evidence="4">
    <location>
        <begin position="42"/>
        <end position="55"/>
    </location>
</feature>
<name>A0ABV1DY76_9FIRM</name>